<sequence>MPSLLQPSTAQQKPIHLQLANRTLIKTLKSGHPWLYADSLQSLPPAASGSLALVKTKEGDIIAKGLYDPKSKLVFRALAVKERRLDDSLIEARLQRAAALRRRLFQSQDTTGYRLLNGEGDLLPGLVCDIYGSSAVLKLDGEGPAGFYDTKGIATWLQQQLQLQCVYLKNRSGSASRGAALVGPAPSKPVQFRENGIAFAADLVAGQKTGFFLDQRDNRSWMQAFHRGSRVLNLFGYTGGFSVYAGAAGASHVTTVDIADAALSAADDNWLLNRLPPHQHESIAADAFDFLDRAAAAKEAWDVVICDPPSFAPNKASVEKAQASYERLFTKAAAVTASGGVLALASCSSHITFPMFHSICDAAVQRARRTATVISVRGQPADHPYPAPCTELRYLKFVAHVLD</sequence>
<evidence type="ECO:0000256" key="1">
    <source>
        <dbReference type="ARBA" id="ARBA00022603"/>
    </source>
</evidence>
<dbReference type="Gene3D" id="3.30.750.80">
    <property type="entry name" value="RNA methyltransferase domain (HRMD) like"/>
    <property type="match status" value="1"/>
</dbReference>
<dbReference type="Proteomes" id="UP000256970">
    <property type="component" value="Unassembled WGS sequence"/>
</dbReference>
<proteinExistence type="predicted"/>
<protein>
    <recommendedName>
        <fullName evidence="8">PUA domain-containing protein</fullName>
    </recommendedName>
</protein>
<evidence type="ECO:0000256" key="3">
    <source>
        <dbReference type="ARBA" id="ARBA00022691"/>
    </source>
</evidence>
<dbReference type="PANTHER" id="PTHR43042">
    <property type="entry name" value="SAM-DEPENDENT METHYLTRANSFERASE"/>
    <property type="match status" value="1"/>
</dbReference>
<dbReference type="GO" id="GO:0003723">
    <property type="term" value="F:RNA binding"/>
    <property type="evidence" value="ECO:0007669"/>
    <property type="project" value="InterPro"/>
</dbReference>
<feature type="domain" description="S-adenosylmethionine-dependent methyltransferase" evidence="4">
    <location>
        <begin position="180"/>
        <end position="348"/>
    </location>
</feature>
<dbReference type="InterPro" id="IPR015947">
    <property type="entry name" value="PUA-like_sf"/>
</dbReference>
<evidence type="ECO:0008006" key="8">
    <source>
        <dbReference type="Google" id="ProtNLM"/>
    </source>
</evidence>
<dbReference type="InterPro" id="IPR036974">
    <property type="entry name" value="PUA_sf"/>
</dbReference>
<dbReference type="InterPro" id="IPR041532">
    <property type="entry name" value="RlmI-like_PUA"/>
</dbReference>
<organism evidence="6 7">
    <name type="scientific">Tetradesmus obliquus</name>
    <name type="common">Green alga</name>
    <name type="synonym">Acutodesmus obliquus</name>
    <dbReference type="NCBI Taxonomy" id="3088"/>
    <lineage>
        <taxon>Eukaryota</taxon>
        <taxon>Viridiplantae</taxon>
        <taxon>Chlorophyta</taxon>
        <taxon>core chlorophytes</taxon>
        <taxon>Chlorophyceae</taxon>
        <taxon>CS clade</taxon>
        <taxon>Sphaeropleales</taxon>
        <taxon>Scenedesmaceae</taxon>
        <taxon>Tetradesmus</taxon>
    </lineage>
</organism>
<dbReference type="Pfam" id="PF17785">
    <property type="entry name" value="PUA_3"/>
    <property type="match status" value="1"/>
</dbReference>
<feature type="domain" description="RlmI-like PUA" evidence="5">
    <location>
        <begin position="26"/>
        <end position="78"/>
    </location>
</feature>
<evidence type="ECO:0000259" key="5">
    <source>
        <dbReference type="Pfam" id="PF17785"/>
    </source>
</evidence>
<evidence type="ECO:0000313" key="7">
    <source>
        <dbReference type="Proteomes" id="UP000256970"/>
    </source>
</evidence>
<dbReference type="Pfam" id="PF10672">
    <property type="entry name" value="Methyltrans_SAM"/>
    <property type="match status" value="1"/>
</dbReference>
<dbReference type="CDD" id="cd11572">
    <property type="entry name" value="RlmI_M_like"/>
    <property type="match status" value="1"/>
</dbReference>
<evidence type="ECO:0000259" key="4">
    <source>
        <dbReference type="Pfam" id="PF10672"/>
    </source>
</evidence>
<dbReference type="SUPFAM" id="SSF88697">
    <property type="entry name" value="PUA domain-like"/>
    <property type="match status" value="1"/>
</dbReference>
<evidence type="ECO:0000256" key="2">
    <source>
        <dbReference type="ARBA" id="ARBA00022679"/>
    </source>
</evidence>
<keyword evidence="7" id="KW-1185">Reference proteome</keyword>
<dbReference type="InterPro" id="IPR019614">
    <property type="entry name" value="SAM-dep_methyl-trfase"/>
</dbReference>
<dbReference type="Gene3D" id="2.30.130.10">
    <property type="entry name" value="PUA domain"/>
    <property type="match status" value="1"/>
</dbReference>
<gene>
    <name evidence="6" type="ORF">BQ4739_LOCUS5905</name>
</gene>
<dbReference type="GO" id="GO:0032259">
    <property type="term" value="P:methylation"/>
    <property type="evidence" value="ECO:0007669"/>
    <property type="project" value="UniProtKB-KW"/>
</dbReference>
<reference evidence="6 7" key="1">
    <citation type="submission" date="2016-10" db="EMBL/GenBank/DDBJ databases">
        <authorList>
            <person name="Cai Z."/>
        </authorList>
    </citation>
    <scope>NUCLEOTIDE SEQUENCE [LARGE SCALE GENOMIC DNA]</scope>
</reference>
<keyword evidence="2" id="KW-0808">Transferase</keyword>
<dbReference type="STRING" id="3088.A0A383VJV7"/>
<keyword evidence="1" id="KW-0489">Methyltransferase</keyword>
<dbReference type="Gene3D" id="3.40.50.150">
    <property type="entry name" value="Vaccinia Virus protein VP39"/>
    <property type="match status" value="1"/>
</dbReference>
<keyword evidence="3" id="KW-0949">S-adenosyl-L-methionine</keyword>
<evidence type="ECO:0000313" key="6">
    <source>
        <dbReference type="EMBL" id="SZX65481.1"/>
    </source>
</evidence>
<dbReference type="AlphaFoldDB" id="A0A383VJV7"/>
<dbReference type="EMBL" id="FNXT01000640">
    <property type="protein sequence ID" value="SZX65481.1"/>
    <property type="molecule type" value="Genomic_DNA"/>
</dbReference>
<dbReference type="PANTHER" id="PTHR43042:SF3">
    <property type="entry name" value="RIBOSOMAL RNA LARGE SUBUNIT METHYLTRANSFERASE YWBD-RELATED"/>
    <property type="match status" value="1"/>
</dbReference>
<dbReference type="InterPro" id="IPR029063">
    <property type="entry name" value="SAM-dependent_MTases_sf"/>
</dbReference>
<accession>A0A383VJV7</accession>
<dbReference type="SUPFAM" id="SSF53335">
    <property type="entry name" value="S-adenosyl-L-methionine-dependent methyltransferases"/>
    <property type="match status" value="1"/>
</dbReference>
<name>A0A383VJV7_TETOB</name>
<dbReference type="CDD" id="cd02440">
    <property type="entry name" value="AdoMet_MTases"/>
    <property type="match status" value="1"/>
</dbReference>
<dbReference type="GO" id="GO:0008168">
    <property type="term" value="F:methyltransferase activity"/>
    <property type="evidence" value="ECO:0007669"/>
    <property type="project" value="UniProtKB-KW"/>
</dbReference>